<dbReference type="SUPFAM" id="SSF69318">
    <property type="entry name" value="Integrin alpha N-terminal domain"/>
    <property type="match status" value="2"/>
</dbReference>
<feature type="domain" description="Secretion system C-terminal sorting" evidence="1">
    <location>
        <begin position="601"/>
        <end position="671"/>
    </location>
</feature>
<sequence length="674" mass="75433">MEKRAPSMPFVGGINSAQIQTMDTNGDGKKEWVLWDINARNILVFEKDGTSFKHLPEMPHYFPEDIQGFLILKDFDNDGLNDLFTSSPFGIKAYQNAGIENGHPIWKVAQDFLPLENGSNIQANNLDIPALQDIDEDGDLDLVTFNYAEGDYLDYFKNTSMERKGQADIDGFAPSKVRWGNFEFCGCGYFSFGQTCDGDPINKVLSQSENQATKHFGGHSILLKDFNKDGLLDLLMGQDECNILYFLPNAGTNETPIFNSFYTNLPGLAHFPQFPIYHVAHSIQDQLIITSNTSSTTISAGINFRKSLIQLENQNGTWQEVTDRFLQEQMIDLGENSRPHFKGNHLTGELVVTTNNLVGGESVGQASLFHLNQASLQLEENDYLSLSSLHMTELQYLEIPSPGKGILLSGVETEDHAPKRKLFWFSGDNLDDLTEISVPGISLGILDHFEYYLEGENHYLLLARQTGELIRFQVETGKTPKLTLLDRSYLDFRDNPASRNLSVKVIRKGNQLNLYAVDQEGILSYIPNFTQSNATKQSQILKLKDESLTETRFGRHTWISAIPNAFDGKTDLILGNTAGGLIYLKDISSSQPFDSETNFHLFPNPTKRNTKILSNMDGPFRVINTVGQVLLVFTPLEAGIAKEIDTLGLPHGIYFIQLRTANGKIFSQKLILSP</sequence>
<dbReference type="RefSeq" id="WP_290248077.1">
    <property type="nucleotide sequence ID" value="NZ_JAUFQT010000001.1"/>
</dbReference>
<name>A0ABV5JAE6_9BACT</name>
<dbReference type="Proteomes" id="UP001589654">
    <property type="component" value="Unassembled WGS sequence"/>
</dbReference>
<accession>A0ABV5JAE6</accession>
<dbReference type="Pfam" id="PF18962">
    <property type="entry name" value="Por_Secre_tail"/>
    <property type="match status" value="1"/>
</dbReference>
<comment type="caution">
    <text evidence="2">The sequence shown here is derived from an EMBL/GenBank/DDBJ whole genome shotgun (WGS) entry which is preliminary data.</text>
</comment>
<dbReference type="InterPro" id="IPR026444">
    <property type="entry name" value="Secre_tail"/>
</dbReference>
<organism evidence="2 3">
    <name type="scientific">Echinicola jeungdonensis</name>
    <dbReference type="NCBI Taxonomy" id="709343"/>
    <lineage>
        <taxon>Bacteria</taxon>
        <taxon>Pseudomonadati</taxon>
        <taxon>Bacteroidota</taxon>
        <taxon>Cytophagia</taxon>
        <taxon>Cytophagales</taxon>
        <taxon>Cyclobacteriaceae</taxon>
        <taxon>Echinicola</taxon>
    </lineage>
</organism>
<dbReference type="EMBL" id="JBHMEW010000064">
    <property type="protein sequence ID" value="MFB9212894.1"/>
    <property type="molecule type" value="Genomic_DNA"/>
</dbReference>
<gene>
    <name evidence="2" type="ORF">ACFFUR_13850</name>
</gene>
<dbReference type="NCBIfam" id="TIGR04183">
    <property type="entry name" value="Por_Secre_tail"/>
    <property type="match status" value="1"/>
</dbReference>
<protein>
    <submittedName>
        <fullName evidence="2">T9SS type A sorting domain-containing protein</fullName>
    </submittedName>
</protein>
<keyword evidence="3" id="KW-1185">Reference proteome</keyword>
<proteinExistence type="predicted"/>
<evidence type="ECO:0000313" key="2">
    <source>
        <dbReference type="EMBL" id="MFB9212894.1"/>
    </source>
</evidence>
<reference evidence="2 3" key="1">
    <citation type="submission" date="2024-09" db="EMBL/GenBank/DDBJ databases">
        <authorList>
            <person name="Sun Q."/>
            <person name="Mori K."/>
        </authorList>
    </citation>
    <scope>NUCLEOTIDE SEQUENCE [LARGE SCALE GENOMIC DNA]</scope>
    <source>
        <strain evidence="2 3">CECT 7682</strain>
    </source>
</reference>
<dbReference type="InterPro" id="IPR028994">
    <property type="entry name" value="Integrin_alpha_N"/>
</dbReference>
<evidence type="ECO:0000259" key="1">
    <source>
        <dbReference type="Pfam" id="PF18962"/>
    </source>
</evidence>
<evidence type="ECO:0000313" key="3">
    <source>
        <dbReference type="Proteomes" id="UP001589654"/>
    </source>
</evidence>